<evidence type="ECO:0000313" key="12">
    <source>
        <dbReference type="EMBL" id="PIR41402.1"/>
    </source>
</evidence>
<evidence type="ECO:0000256" key="10">
    <source>
        <dbReference type="SAM" id="Phobius"/>
    </source>
</evidence>
<gene>
    <name evidence="12" type="ORF">COV31_00835</name>
</gene>
<evidence type="ECO:0000256" key="2">
    <source>
        <dbReference type="ARBA" id="ARBA00022729"/>
    </source>
</evidence>
<feature type="binding site" evidence="8">
    <location>
        <position position="262"/>
    </location>
    <ligand>
        <name>substrate</name>
    </ligand>
</feature>
<evidence type="ECO:0000256" key="4">
    <source>
        <dbReference type="ARBA" id="ARBA00022960"/>
    </source>
</evidence>
<evidence type="ECO:0000256" key="1">
    <source>
        <dbReference type="ARBA" id="ARBA00007164"/>
    </source>
</evidence>
<name>A0A2H0R4E6_9BACT</name>
<evidence type="ECO:0000256" key="8">
    <source>
        <dbReference type="PIRSR" id="PIRSR618044-2"/>
    </source>
</evidence>
<sequence>MKTPKLATVISALVISGVFVFYFVPREKVSIEEFTQSITPQVHNTQASFISAVNQPSYLPIRDWSILEPAVSSKAVVVYDVDNNKVLFQKNLKTKLPIASITKLATAIVVVDLVNPAELVTIPIAVTTTDDDSAPDFFVDDEIRAGDLLGVMLVKSSNDAAVTFEDHLAQQGIDLLTEMNKRADRLGMTSTNFKDVSGLDDSGYSTVEDLILLMKALDGYPQIEADLRRGSISFTSLDGRNQYNFSTTNQLLNVVSDVQSGKTGFTEGAQGAMILKVRPADSEVTLISVVLGSPDRFGETQSLISWAQRAHRWK</sequence>
<keyword evidence="2" id="KW-0732">Signal</keyword>
<organism evidence="12 13">
    <name type="scientific">Candidatus Yanofskybacteria bacterium CG10_big_fil_rev_8_21_14_0_10_46_23</name>
    <dbReference type="NCBI Taxonomy" id="1975098"/>
    <lineage>
        <taxon>Bacteria</taxon>
        <taxon>Candidatus Yanofskyibacteriota</taxon>
    </lineage>
</organism>
<dbReference type="Pfam" id="PF00768">
    <property type="entry name" value="Peptidase_S11"/>
    <property type="match status" value="1"/>
</dbReference>
<protein>
    <recommendedName>
        <fullName evidence="11">Peptidase S11 D-alanyl-D-alanine carboxypeptidase A N-terminal domain-containing protein</fullName>
    </recommendedName>
</protein>
<dbReference type="PANTHER" id="PTHR21581">
    <property type="entry name" value="D-ALANYL-D-ALANINE CARBOXYPEPTIDASE"/>
    <property type="match status" value="1"/>
</dbReference>
<dbReference type="InterPro" id="IPR012338">
    <property type="entry name" value="Beta-lactam/transpept-like"/>
</dbReference>
<feature type="active site" evidence="7">
    <location>
        <position position="156"/>
    </location>
</feature>
<comment type="similarity">
    <text evidence="1 9">Belongs to the peptidase S11 family.</text>
</comment>
<keyword evidence="5" id="KW-0573">Peptidoglycan synthesis</keyword>
<evidence type="ECO:0000256" key="6">
    <source>
        <dbReference type="ARBA" id="ARBA00023316"/>
    </source>
</evidence>
<dbReference type="GO" id="GO:0009252">
    <property type="term" value="P:peptidoglycan biosynthetic process"/>
    <property type="evidence" value="ECO:0007669"/>
    <property type="project" value="UniProtKB-KW"/>
</dbReference>
<dbReference type="AlphaFoldDB" id="A0A2H0R4E6"/>
<dbReference type="Proteomes" id="UP000230232">
    <property type="component" value="Unassembled WGS sequence"/>
</dbReference>
<accession>A0A2H0R4E6</accession>
<dbReference type="PANTHER" id="PTHR21581:SF6">
    <property type="entry name" value="TRAFFICKING PROTEIN PARTICLE COMPLEX SUBUNIT 12"/>
    <property type="match status" value="1"/>
</dbReference>
<dbReference type="InterPro" id="IPR018044">
    <property type="entry name" value="Peptidase_S11"/>
</dbReference>
<evidence type="ECO:0000313" key="13">
    <source>
        <dbReference type="Proteomes" id="UP000230232"/>
    </source>
</evidence>
<evidence type="ECO:0000256" key="9">
    <source>
        <dbReference type="RuleBase" id="RU004016"/>
    </source>
</evidence>
<evidence type="ECO:0000256" key="7">
    <source>
        <dbReference type="PIRSR" id="PIRSR618044-1"/>
    </source>
</evidence>
<evidence type="ECO:0000256" key="5">
    <source>
        <dbReference type="ARBA" id="ARBA00022984"/>
    </source>
</evidence>
<dbReference type="GO" id="GO:0008360">
    <property type="term" value="P:regulation of cell shape"/>
    <property type="evidence" value="ECO:0007669"/>
    <property type="project" value="UniProtKB-KW"/>
</dbReference>
<feature type="active site" description="Acyl-ester intermediate" evidence="7">
    <location>
        <position position="100"/>
    </location>
</feature>
<keyword evidence="10" id="KW-1133">Transmembrane helix</keyword>
<keyword evidence="3" id="KW-0378">Hydrolase</keyword>
<dbReference type="GO" id="GO:0071555">
    <property type="term" value="P:cell wall organization"/>
    <property type="evidence" value="ECO:0007669"/>
    <property type="project" value="UniProtKB-KW"/>
</dbReference>
<dbReference type="EMBL" id="PCXO01000005">
    <property type="protein sequence ID" value="PIR41402.1"/>
    <property type="molecule type" value="Genomic_DNA"/>
</dbReference>
<keyword evidence="10" id="KW-0812">Transmembrane</keyword>
<dbReference type="GO" id="GO:0006508">
    <property type="term" value="P:proteolysis"/>
    <property type="evidence" value="ECO:0007669"/>
    <property type="project" value="InterPro"/>
</dbReference>
<dbReference type="Gene3D" id="3.40.710.10">
    <property type="entry name" value="DD-peptidase/beta-lactamase superfamily"/>
    <property type="match status" value="1"/>
</dbReference>
<keyword evidence="10" id="KW-0472">Membrane</keyword>
<evidence type="ECO:0000259" key="11">
    <source>
        <dbReference type="Pfam" id="PF00768"/>
    </source>
</evidence>
<dbReference type="SUPFAM" id="SSF56601">
    <property type="entry name" value="beta-lactamase/transpeptidase-like"/>
    <property type="match status" value="1"/>
</dbReference>
<dbReference type="PRINTS" id="PR00725">
    <property type="entry name" value="DADACBPTASE1"/>
</dbReference>
<dbReference type="InterPro" id="IPR001967">
    <property type="entry name" value="Peptidase_S11_N"/>
</dbReference>
<feature type="active site" description="Proton acceptor" evidence="7">
    <location>
        <position position="103"/>
    </location>
</feature>
<evidence type="ECO:0000256" key="3">
    <source>
        <dbReference type="ARBA" id="ARBA00022801"/>
    </source>
</evidence>
<keyword evidence="6" id="KW-0961">Cell wall biogenesis/degradation</keyword>
<keyword evidence="4" id="KW-0133">Cell shape</keyword>
<proteinExistence type="inferred from homology"/>
<feature type="transmembrane region" description="Helical" evidence="10">
    <location>
        <begin position="6"/>
        <end position="24"/>
    </location>
</feature>
<feature type="domain" description="Peptidase S11 D-alanyl-D-alanine carboxypeptidase A N-terminal" evidence="11">
    <location>
        <begin position="68"/>
        <end position="293"/>
    </location>
</feature>
<dbReference type="GO" id="GO:0009002">
    <property type="term" value="F:serine-type D-Ala-D-Ala carboxypeptidase activity"/>
    <property type="evidence" value="ECO:0007669"/>
    <property type="project" value="InterPro"/>
</dbReference>
<comment type="caution">
    <text evidence="12">The sequence shown here is derived from an EMBL/GenBank/DDBJ whole genome shotgun (WGS) entry which is preliminary data.</text>
</comment>
<reference evidence="12 13" key="1">
    <citation type="submission" date="2017-09" db="EMBL/GenBank/DDBJ databases">
        <title>Depth-based differentiation of microbial function through sediment-hosted aquifers and enrichment of novel symbionts in the deep terrestrial subsurface.</title>
        <authorList>
            <person name="Probst A.J."/>
            <person name="Ladd B."/>
            <person name="Jarett J.K."/>
            <person name="Geller-Mcgrath D.E."/>
            <person name="Sieber C.M."/>
            <person name="Emerson J.B."/>
            <person name="Anantharaman K."/>
            <person name="Thomas B.C."/>
            <person name="Malmstrom R."/>
            <person name="Stieglmeier M."/>
            <person name="Klingl A."/>
            <person name="Woyke T."/>
            <person name="Ryan C.M."/>
            <person name="Banfield J.F."/>
        </authorList>
    </citation>
    <scope>NUCLEOTIDE SEQUENCE [LARGE SCALE GENOMIC DNA]</scope>
    <source>
        <strain evidence="12">CG10_big_fil_rev_8_21_14_0_10_46_23</strain>
    </source>
</reference>